<reference evidence="1 2" key="1">
    <citation type="journal article" date="2018" name="Biotechnol. Adv.">
        <title>Improved genomic resources and new bioinformatic workflow for the carcinogenic parasite Clonorchis sinensis: Biotechnological implications.</title>
        <authorList>
            <person name="Wang D."/>
            <person name="Korhonen P.K."/>
            <person name="Gasser R.B."/>
            <person name="Young N.D."/>
        </authorList>
    </citation>
    <scope>NUCLEOTIDE SEQUENCE [LARGE SCALE GENOMIC DNA]</scope>
    <source>
        <strain evidence="1">Cs-k2</strain>
    </source>
</reference>
<reference evidence="1 2" key="2">
    <citation type="journal article" date="2021" name="Genomics">
        <title>High-quality reference genome for Clonorchis sinensis.</title>
        <authorList>
            <person name="Young N.D."/>
            <person name="Stroehlein A.J."/>
            <person name="Kinkar L."/>
            <person name="Wang T."/>
            <person name="Sohn W.M."/>
            <person name="Chang B.C.H."/>
            <person name="Kaur P."/>
            <person name="Weisz D."/>
            <person name="Dudchenko O."/>
            <person name="Aiden E.L."/>
            <person name="Korhonen P.K."/>
            <person name="Gasser R.B."/>
        </authorList>
    </citation>
    <scope>NUCLEOTIDE SEQUENCE [LARGE SCALE GENOMIC DNA]</scope>
    <source>
        <strain evidence="1">Cs-k2</strain>
    </source>
</reference>
<name>A0A419PIA6_CLOSI</name>
<gene>
    <name evidence="1" type="ORF">CSKR_107828</name>
</gene>
<organism evidence="1 2">
    <name type="scientific">Clonorchis sinensis</name>
    <name type="common">Chinese liver fluke</name>
    <dbReference type="NCBI Taxonomy" id="79923"/>
    <lineage>
        <taxon>Eukaryota</taxon>
        <taxon>Metazoa</taxon>
        <taxon>Spiralia</taxon>
        <taxon>Lophotrochozoa</taxon>
        <taxon>Platyhelminthes</taxon>
        <taxon>Trematoda</taxon>
        <taxon>Digenea</taxon>
        <taxon>Opisthorchiida</taxon>
        <taxon>Opisthorchiata</taxon>
        <taxon>Opisthorchiidae</taxon>
        <taxon>Clonorchis</taxon>
    </lineage>
</organism>
<proteinExistence type="predicted"/>
<dbReference type="AlphaFoldDB" id="A0A419PIA6"/>
<dbReference type="EMBL" id="NIRI02000042">
    <property type="protein sequence ID" value="KAG5447638.1"/>
    <property type="molecule type" value="Genomic_DNA"/>
</dbReference>
<keyword evidence="2" id="KW-1185">Reference proteome</keyword>
<comment type="caution">
    <text evidence="1">The sequence shown here is derived from an EMBL/GenBank/DDBJ whole genome shotgun (WGS) entry which is preliminary data.</text>
</comment>
<evidence type="ECO:0000313" key="2">
    <source>
        <dbReference type="Proteomes" id="UP000286415"/>
    </source>
</evidence>
<dbReference type="Proteomes" id="UP000286415">
    <property type="component" value="Unassembled WGS sequence"/>
</dbReference>
<accession>A0A419PIA6</accession>
<protein>
    <submittedName>
        <fullName evidence="1">Uncharacterized protein</fullName>
    </submittedName>
</protein>
<dbReference type="InParanoid" id="A0A419PIA6"/>
<sequence>MTFDYQQCFKMSYAKRRRGNQIRLIELLILLFYALRSTETEYRPVQWTRKATMHLLFPSRHKCISHKYHYTENKSHTDPMVLCTTVCHTIAATLRLRGAGSNNQLNVFQGDIGVTANIIIIIISCKKPCTCRTVVVAATVSSSDDLGR</sequence>
<evidence type="ECO:0000313" key="1">
    <source>
        <dbReference type="EMBL" id="KAG5447638.1"/>
    </source>
</evidence>